<evidence type="ECO:0000256" key="1">
    <source>
        <dbReference type="PROSITE-ProRule" id="PRU00169"/>
    </source>
</evidence>
<dbReference type="EMBL" id="CM001377">
    <property type="protein sequence ID" value="EHM10909.1"/>
    <property type="molecule type" value="Genomic_DNA"/>
</dbReference>
<dbReference type="CDD" id="cd00077">
    <property type="entry name" value="HDc"/>
    <property type="match status" value="1"/>
</dbReference>
<dbReference type="PROSITE" id="PS50110">
    <property type="entry name" value="RESPONSE_REGULATORY"/>
    <property type="match status" value="1"/>
</dbReference>
<dbReference type="Proteomes" id="UP000005730">
    <property type="component" value="Chromosome"/>
</dbReference>
<dbReference type="STRING" id="926567.TheveDRAFT_1791"/>
<evidence type="ECO:0000259" key="4">
    <source>
        <dbReference type="PROSITE" id="PS51832"/>
    </source>
</evidence>
<dbReference type="InterPro" id="IPR011006">
    <property type="entry name" value="CheY-like_superfamily"/>
</dbReference>
<feature type="domain" description="HD-GYP" evidence="4">
    <location>
        <begin position="151"/>
        <end position="361"/>
    </location>
</feature>
<dbReference type="Pfam" id="PF13487">
    <property type="entry name" value="HD_5"/>
    <property type="match status" value="1"/>
</dbReference>
<evidence type="ECO:0000313" key="5">
    <source>
        <dbReference type="EMBL" id="EHM10909.1"/>
    </source>
</evidence>
<accession>H0UR72</accession>
<dbReference type="PROSITE" id="PS51832">
    <property type="entry name" value="HD_GYP"/>
    <property type="match status" value="1"/>
</dbReference>
<keyword evidence="1" id="KW-0597">Phosphoprotein</keyword>
<dbReference type="SUPFAM" id="SSF109604">
    <property type="entry name" value="HD-domain/PDEase-like"/>
    <property type="match status" value="1"/>
</dbReference>
<gene>
    <name evidence="5" type="ORF">TheveDRAFT_1791</name>
</gene>
<dbReference type="InterPro" id="IPR001789">
    <property type="entry name" value="Sig_transdc_resp-reg_receiver"/>
</dbReference>
<keyword evidence="6" id="KW-1185">Reference proteome</keyword>
<name>H0UR72_9BACT</name>
<feature type="modified residue" description="4-aspartylphosphate" evidence="1">
    <location>
        <position position="57"/>
    </location>
</feature>
<dbReference type="GO" id="GO:0000160">
    <property type="term" value="P:phosphorelay signal transduction system"/>
    <property type="evidence" value="ECO:0007669"/>
    <property type="project" value="InterPro"/>
</dbReference>
<dbReference type="SUPFAM" id="SSF52172">
    <property type="entry name" value="CheY-like"/>
    <property type="match status" value="1"/>
</dbReference>
<dbReference type="InterPro" id="IPR003607">
    <property type="entry name" value="HD/PDEase_dom"/>
</dbReference>
<dbReference type="Pfam" id="PF00072">
    <property type="entry name" value="Response_reg"/>
    <property type="match status" value="1"/>
</dbReference>
<reference evidence="5 6" key="1">
    <citation type="submission" date="2011-10" db="EMBL/GenBank/DDBJ databases">
        <title>The Noncontiguous Finished genome of Thermanaerovibrio velox DSM 12556.</title>
        <authorList>
            <consortium name="US DOE Joint Genome Institute (JGI-PGF)"/>
            <person name="Lucas S."/>
            <person name="Copeland A."/>
            <person name="Lapidus A."/>
            <person name="Glavina del Rio T."/>
            <person name="Dalin E."/>
            <person name="Tice H."/>
            <person name="Bruce D."/>
            <person name="Goodwin L."/>
            <person name="Pitluck S."/>
            <person name="Peters L."/>
            <person name="Mikhailova N."/>
            <person name="Teshima H."/>
            <person name="Kyrpides N."/>
            <person name="Mavromatis K."/>
            <person name="Ivanova N."/>
            <person name="Markowitz V."/>
            <person name="Cheng J.-F."/>
            <person name="Hugenholtz P."/>
            <person name="Woyke T."/>
            <person name="Wu D."/>
            <person name="Spring S."/>
            <person name="Brambilla E.-M."/>
            <person name="Klenk H.-P."/>
            <person name="Eisen J.A."/>
        </authorList>
    </citation>
    <scope>NUCLEOTIDE SEQUENCE [LARGE SCALE GENOMIC DNA]</scope>
    <source>
        <strain evidence="5 6">DSM 12556</strain>
    </source>
</reference>
<dbReference type="PANTHER" id="PTHR45228">
    <property type="entry name" value="CYCLIC DI-GMP PHOSPHODIESTERASE TM_0186-RELATED"/>
    <property type="match status" value="1"/>
</dbReference>
<keyword evidence="2" id="KW-0175">Coiled coil</keyword>
<evidence type="ECO:0000259" key="3">
    <source>
        <dbReference type="PROSITE" id="PS50110"/>
    </source>
</evidence>
<organism evidence="5 6">
    <name type="scientific">Thermanaerovibrio velox DSM 12556</name>
    <dbReference type="NCBI Taxonomy" id="926567"/>
    <lineage>
        <taxon>Bacteria</taxon>
        <taxon>Thermotogati</taxon>
        <taxon>Synergistota</taxon>
        <taxon>Synergistia</taxon>
        <taxon>Synergistales</taxon>
        <taxon>Synergistaceae</taxon>
        <taxon>Thermanaerovibrio</taxon>
    </lineage>
</organism>
<evidence type="ECO:0000256" key="2">
    <source>
        <dbReference type="SAM" id="Coils"/>
    </source>
</evidence>
<dbReference type="Gene3D" id="3.40.50.2300">
    <property type="match status" value="1"/>
</dbReference>
<proteinExistence type="predicted"/>
<dbReference type="HOGENOM" id="CLU_000445_69_17_0"/>
<protein>
    <submittedName>
        <fullName evidence="5">Response regulator containing a CheY-like receiver domain and an HD-GYP domain</fullName>
    </submittedName>
</protein>
<sequence length="368" mass="41658">MTSGQRATIAVVDDTPSNLKVLDQILSPLGHRILLFPRADLFLEAIRKTPPDLVIMDINMPGMDGIEACLAMRKLEGMADVPVMFVSAVNAEEEKVRAFEAGGVDYITKPFSVKELLVRVDTHLSILRLRRELEEHNRKLEERVRREVRRSEEAQLAMIRALAKLAELRDDETGMHLERVRGLCRVLVSKMAKEEPFRGMLDEQFVRYFPEASVLHDVGKVGLPDRVLLKPGRLSPDEFEMIKQHVEIGSATLEDVARSFPGNPFLELGIQITRYHHERWDGRGYLKGLKGEEIPLPGRLMAVVDVYDALRSKRPYKPPLSHRDSMRIMTEESGGHFDPQILGAFARISAEIDQVYQKFSGKTDRGGA</sequence>
<dbReference type="InterPro" id="IPR037522">
    <property type="entry name" value="HD_GYP_dom"/>
</dbReference>
<feature type="coiled-coil region" evidence="2">
    <location>
        <begin position="126"/>
        <end position="171"/>
    </location>
</feature>
<dbReference type="InterPro" id="IPR052020">
    <property type="entry name" value="Cyclic_di-GMP/3'3'-cGAMP_PDE"/>
</dbReference>
<feature type="domain" description="Response regulatory" evidence="3">
    <location>
        <begin position="8"/>
        <end position="124"/>
    </location>
</feature>
<dbReference type="eggNOG" id="COG3437">
    <property type="taxonomic scope" value="Bacteria"/>
</dbReference>
<evidence type="ECO:0000313" key="6">
    <source>
        <dbReference type="Proteomes" id="UP000005730"/>
    </source>
</evidence>
<dbReference type="Gene3D" id="1.10.3210.10">
    <property type="entry name" value="Hypothetical protein af1432"/>
    <property type="match status" value="1"/>
</dbReference>
<dbReference type="AlphaFoldDB" id="H0UR72"/>
<dbReference type="SMART" id="SM00448">
    <property type="entry name" value="REC"/>
    <property type="match status" value="1"/>
</dbReference>